<accession>A0A0E9XI71</accession>
<proteinExistence type="predicted"/>
<protein>
    <submittedName>
        <fullName evidence="1">Uncharacterized protein</fullName>
    </submittedName>
</protein>
<organism evidence="1">
    <name type="scientific">Anguilla anguilla</name>
    <name type="common">European freshwater eel</name>
    <name type="synonym">Muraena anguilla</name>
    <dbReference type="NCBI Taxonomy" id="7936"/>
    <lineage>
        <taxon>Eukaryota</taxon>
        <taxon>Metazoa</taxon>
        <taxon>Chordata</taxon>
        <taxon>Craniata</taxon>
        <taxon>Vertebrata</taxon>
        <taxon>Euteleostomi</taxon>
        <taxon>Actinopterygii</taxon>
        <taxon>Neopterygii</taxon>
        <taxon>Teleostei</taxon>
        <taxon>Anguilliformes</taxon>
        <taxon>Anguillidae</taxon>
        <taxon>Anguilla</taxon>
    </lineage>
</organism>
<reference evidence="1" key="2">
    <citation type="journal article" date="2015" name="Fish Shellfish Immunol.">
        <title>Early steps in the European eel (Anguilla anguilla)-Vibrio vulnificus interaction in the gills: Role of the RtxA13 toxin.</title>
        <authorList>
            <person name="Callol A."/>
            <person name="Pajuelo D."/>
            <person name="Ebbesson L."/>
            <person name="Teles M."/>
            <person name="MacKenzie S."/>
            <person name="Amaro C."/>
        </authorList>
    </citation>
    <scope>NUCLEOTIDE SEQUENCE</scope>
</reference>
<dbReference type="EMBL" id="GBXM01007047">
    <property type="protein sequence ID" value="JAI01531.1"/>
    <property type="molecule type" value="Transcribed_RNA"/>
</dbReference>
<sequence>MNMREKSRLAFLNLPDIKTPAFQSKNRCPALLNFLCSFPRKLRRHNSQNE</sequence>
<name>A0A0E9XI71_ANGAN</name>
<evidence type="ECO:0000313" key="1">
    <source>
        <dbReference type="EMBL" id="JAI01531.1"/>
    </source>
</evidence>
<dbReference type="AlphaFoldDB" id="A0A0E9XI71"/>
<reference evidence="1" key="1">
    <citation type="submission" date="2014-11" db="EMBL/GenBank/DDBJ databases">
        <authorList>
            <person name="Amaro Gonzalez C."/>
        </authorList>
    </citation>
    <scope>NUCLEOTIDE SEQUENCE</scope>
</reference>